<accession>A0A5P1EVI1</accession>
<dbReference type="Gramene" id="ONK70075">
    <property type="protein sequence ID" value="ONK70075"/>
    <property type="gene ID" value="A4U43_C05F29980"/>
</dbReference>
<evidence type="ECO:0000313" key="2">
    <source>
        <dbReference type="Proteomes" id="UP000243459"/>
    </source>
</evidence>
<evidence type="ECO:0000313" key="1">
    <source>
        <dbReference type="EMBL" id="ONK70075.1"/>
    </source>
</evidence>
<reference evidence="2" key="1">
    <citation type="journal article" date="2017" name="Nat. Commun.">
        <title>The asparagus genome sheds light on the origin and evolution of a young Y chromosome.</title>
        <authorList>
            <person name="Harkess A."/>
            <person name="Zhou J."/>
            <person name="Xu C."/>
            <person name="Bowers J.E."/>
            <person name="Van der Hulst R."/>
            <person name="Ayyampalayam S."/>
            <person name="Mercati F."/>
            <person name="Riccardi P."/>
            <person name="McKain M.R."/>
            <person name="Kakrana A."/>
            <person name="Tang H."/>
            <person name="Ray J."/>
            <person name="Groenendijk J."/>
            <person name="Arikit S."/>
            <person name="Mathioni S.M."/>
            <person name="Nakano M."/>
            <person name="Shan H."/>
            <person name="Telgmann-Rauber A."/>
            <person name="Kanno A."/>
            <person name="Yue Z."/>
            <person name="Chen H."/>
            <person name="Li W."/>
            <person name="Chen Y."/>
            <person name="Xu X."/>
            <person name="Zhang Y."/>
            <person name="Luo S."/>
            <person name="Chen H."/>
            <person name="Gao J."/>
            <person name="Mao Z."/>
            <person name="Pires J.C."/>
            <person name="Luo M."/>
            <person name="Kudrna D."/>
            <person name="Wing R.A."/>
            <person name="Meyers B.C."/>
            <person name="Yi K."/>
            <person name="Kong H."/>
            <person name="Lavrijsen P."/>
            <person name="Sunseri F."/>
            <person name="Falavigna A."/>
            <person name="Ye Y."/>
            <person name="Leebens-Mack J.H."/>
            <person name="Chen G."/>
        </authorList>
    </citation>
    <scope>NUCLEOTIDE SEQUENCE [LARGE SCALE GENOMIC DNA]</scope>
    <source>
        <strain evidence="2">cv. DH0086</strain>
    </source>
</reference>
<name>A0A5P1EVI1_ASPOF</name>
<protein>
    <submittedName>
        <fullName evidence="1">Uncharacterized protein</fullName>
    </submittedName>
</protein>
<proteinExistence type="predicted"/>
<keyword evidence="2" id="KW-1185">Reference proteome</keyword>
<gene>
    <name evidence="1" type="ORF">A4U43_C05F29980</name>
</gene>
<dbReference type="AlphaFoldDB" id="A0A5P1EVI1"/>
<dbReference type="EMBL" id="CM007385">
    <property type="protein sequence ID" value="ONK70075.1"/>
    <property type="molecule type" value="Genomic_DNA"/>
</dbReference>
<dbReference type="Proteomes" id="UP000243459">
    <property type="component" value="Chromosome 5"/>
</dbReference>
<organism evidence="1 2">
    <name type="scientific">Asparagus officinalis</name>
    <name type="common">Garden asparagus</name>
    <dbReference type="NCBI Taxonomy" id="4686"/>
    <lineage>
        <taxon>Eukaryota</taxon>
        <taxon>Viridiplantae</taxon>
        <taxon>Streptophyta</taxon>
        <taxon>Embryophyta</taxon>
        <taxon>Tracheophyta</taxon>
        <taxon>Spermatophyta</taxon>
        <taxon>Magnoliopsida</taxon>
        <taxon>Liliopsida</taxon>
        <taxon>Asparagales</taxon>
        <taxon>Asparagaceae</taxon>
        <taxon>Asparagoideae</taxon>
        <taxon>Asparagus</taxon>
    </lineage>
</organism>
<sequence>MLYENPKANKAELRASQVLEYFPIRHRPKPRKLKSFLLLASSSFHCAQIETECQRQAAAAELRRVSKCRAHCIRSFLLITGIPGYYEAFWKEVDDVKQIWKNRKELK</sequence>